<dbReference type="GO" id="GO:0003677">
    <property type="term" value="F:DNA binding"/>
    <property type="evidence" value="ECO:0007669"/>
    <property type="project" value="InterPro"/>
</dbReference>
<reference evidence="4 5" key="1">
    <citation type="journal article" date="2011" name="PLoS Pathog.">
        <title>Dynamic evolution of pathogenicity revealed by sequencing and comparative genomics of 19 Pseudomonas syringae isolates.</title>
        <authorList>
            <person name="Baltrus D.A."/>
            <person name="Nishimura M.T."/>
            <person name="Romanchuk A."/>
            <person name="Chang J.H."/>
            <person name="Mukhtar M.S."/>
            <person name="Cherkis K."/>
            <person name="Roach J."/>
            <person name="Grant S.R."/>
            <person name="Jones C.D."/>
            <person name="Dangl J.L."/>
        </authorList>
    </citation>
    <scope>NUCLEOTIDE SEQUENCE [LARGE SCALE GENOMIC DNA]</scope>
    <source>
        <strain evidence="4 5">ES4326</strain>
    </source>
</reference>
<dbReference type="InterPro" id="IPR002941">
    <property type="entry name" value="DNA_methylase_N4/N6"/>
</dbReference>
<evidence type="ECO:0000313" key="5">
    <source>
        <dbReference type="Proteomes" id="UP000003811"/>
    </source>
</evidence>
<dbReference type="RefSeq" id="WP_081003032.1">
    <property type="nucleotide sequence ID" value="NZ_CP047260.1"/>
</dbReference>
<evidence type="ECO:0000256" key="1">
    <source>
        <dbReference type="ARBA" id="ARBA00022603"/>
    </source>
</evidence>
<organism evidence="4 5">
    <name type="scientific">Pseudomonas syringae pv. maculicola str. ES4326</name>
    <dbReference type="NCBI Taxonomy" id="629265"/>
    <lineage>
        <taxon>Bacteria</taxon>
        <taxon>Pseudomonadati</taxon>
        <taxon>Pseudomonadota</taxon>
        <taxon>Gammaproteobacteria</taxon>
        <taxon>Pseudomonadales</taxon>
        <taxon>Pseudomonadaceae</taxon>
        <taxon>Pseudomonas</taxon>
    </lineage>
</organism>
<dbReference type="GeneID" id="64463262"/>
<gene>
    <name evidence="4" type="ORF">PMA4326_000490</name>
</gene>
<sequence length="447" mass="50249">MSSFWANTLQDTVKNSERISRFPSRNRDAESWLMQYLESAPTSTNQGSAELPFQRWFRFKEAFSPKFVADTLSSLPYPVNTCLDPFSGSGTTAITCRMLGIESLGVEVNPFLADLIKSKLVRVPIAEFCKNYELLISNLEVLPEDEALAAGMPVTFVEPGKNSRYIFNREVYGVARAILRASRSMDVDQSRLLRVLLGSVLVQNSNVVINGKGRRYRRNWQLRSKTETDLIKSLDTAIDTAAADIARFSGLPESNFTLHQGDARSALSLVMQADVAIFSPPYPNSFDYTDVYNVELWMLGYLESSVENRALRSQTLRSHVQTKWVSTISKVRSDSLDLAVAALEARRGELWNVNIPEMIRFYFDDLWSIFFELKRILKVGHHAIVAIGDSQYAGVHIDVATILSECVEGLSFKLVQNEAMRSMRNSSQHGGSLSLSEHCLVFERVQG</sequence>
<dbReference type="EMBL" id="CP047260">
    <property type="protein sequence ID" value="QHE95264.1"/>
    <property type="molecule type" value="Genomic_DNA"/>
</dbReference>
<keyword evidence="2" id="KW-0808">Transferase</keyword>
<dbReference type="REBASE" id="357035">
    <property type="entry name" value="M.Psy4326ORF490P"/>
</dbReference>
<accession>A0A8T8BW92</accession>
<protein>
    <submittedName>
        <fullName evidence="4">DNA methylase N-4/N-6</fullName>
    </submittedName>
</protein>
<keyword evidence="1 4" id="KW-0489">Methyltransferase</keyword>
<dbReference type="GO" id="GO:0008170">
    <property type="term" value="F:N-methyltransferase activity"/>
    <property type="evidence" value="ECO:0007669"/>
    <property type="project" value="InterPro"/>
</dbReference>
<name>A0A8T8BW92_PSEYM</name>
<dbReference type="Proteomes" id="UP000003811">
    <property type="component" value="Chromosome"/>
</dbReference>
<dbReference type="GO" id="GO:0032259">
    <property type="term" value="P:methylation"/>
    <property type="evidence" value="ECO:0007669"/>
    <property type="project" value="UniProtKB-KW"/>
</dbReference>
<dbReference type="Pfam" id="PF01555">
    <property type="entry name" value="N6_N4_Mtase"/>
    <property type="match status" value="1"/>
</dbReference>
<evidence type="ECO:0000259" key="3">
    <source>
        <dbReference type="Pfam" id="PF01555"/>
    </source>
</evidence>
<evidence type="ECO:0000256" key="2">
    <source>
        <dbReference type="ARBA" id="ARBA00022679"/>
    </source>
</evidence>
<feature type="domain" description="DNA methylase N-4/N-6" evidence="3">
    <location>
        <begin position="44"/>
        <end position="117"/>
    </location>
</feature>
<dbReference type="AlphaFoldDB" id="A0A8T8BW92"/>
<dbReference type="SUPFAM" id="SSF53335">
    <property type="entry name" value="S-adenosyl-L-methionine-dependent methyltransferases"/>
    <property type="match status" value="2"/>
</dbReference>
<dbReference type="Gene3D" id="3.40.50.150">
    <property type="entry name" value="Vaccinia Virus protein VP39"/>
    <property type="match status" value="2"/>
</dbReference>
<dbReference type="InterPro" id="IPR029063">
    <property type="entry name" value="SAM-dependent_MTases_sf"/>
</dbReference>
<evidence type="ECO:0000313" key="4">
    <source>
        <dbReference type="EMBL" id="QHE95264.1"/>
    </source>
</evidence>
<proteinExistence type="predicted"/>